<dbReference type="AlphaFoldDB" id="A0A6M1SRX1"/>
<dbReference type="Gene3D" id="3.40.50.150">
    <property type="entry name" value="Vaccinia Virus protein VP39"/>
    <property type="match status" value="1"/>
</dbReference>
<dbReference type="EMBL" id="JAALLT010000001">
    <property type="protein sequence ID" value="NGP75502.1"/>
    <property type="molecule type" value="Genomic_DNA"/>
</dbReference>
<proteinExistence type="predicted"/>
<evidence type="ECO:0000313" key="2">
    <source>
        <dbReference type="EMBL" id="NGP75502.1"/>
    </source>
</evidence>
<dbReference type="GO" id="GO:0008757">
    <property type="term" value="F:S-adenosylmethionine-dependent methyltransferase activity"/>
    <property type="evidence" value="ECO:0007669"/>
    <property type="project" value="InterPro"/>
</dbReference>
<accession>A0A6M1SRX1</accession>
<dbReference type="RefSeq" id="WP_165139508.1">
    <property type="nucleotide sequence ID" value="NZ_JAALLT010000001.1"/>
</dbReference>
<dbReference type="SUPFAM" id="SSF53335">
    <property type="entry name" value="S-adenosyl-L-methionine-dependent methyltransferases"/>
    <property type="match status" value="1"/>
</dbReference>
<dbReference type="GO" id="GO:0032259">
    <property type="term" value="P:methylation"/>
    <property type="evidence" value="ECO:0007669"/>
    <property type="project" value="UniProtKB-KW"/>
</dbReference>
<dbReference type="Pfam" id="PF08241">
    <property type="entry name" value="Methyltransf_11"/>
    <property type="match status" value="1"/>
</dbReference>
<keyword evidence="3" id="KW-1185">Reference proteome</keyword>
<keyword evidence="2" id="KW-0808">Transferase</keyword>
<sequence length="213" mass="24354">MRESENETYSLISRLNAWFLNRGTHTYNKLTHRFKKELFSGLSGSVLEIGAGTGANFDYYPENLDLWMLEPSPYMRDYLHEKAVEVEQDVHIISGYAEEIPCQDNKFDAVVTTLVLCTVNDVEQSLSEIYRVLKPGGVFHFIEHVAASEQSWLRTLQNGITPFWKIMADGCHPNRETGEWIRKSGFMDIKLERINVSIPVVSPHIIGSAFKPE</sequence>
<comment type="caution">
    <text evidence="2">The sequence shown here is derived from an EMBL/GenBank/DDBJ whole genome shotgun (WGS) entry which is preliminary data.</text>
</comment>
<dbReference type="InterPro" id="IPR013216">
    <property type="entry name" value="Methyltransf_11"/>
</dbReference>
<dbReference type="Proteomes" id="UP000473278">
    <property type="component" value="Unassembled WGS sequence"/>
</dbReference>
<organism evidence="2 3">
    <name type="scientific">Halalkalibaculum roseum</name>
    <dbReference type="NCBI Taxonomy" id="2709311"/>
    <lineage>
        <taxon>Bacteria</taxon>
        <taxon>Pseudomonadati</taxon>
        <taxon>Balneolota</taxon>
        <taxon>Balneolia</taxon>
        <taxon>Balneolales</taxon>
        <taxon>Balneolaceae</taxon>
        <taxon>Halalkalibaculum</taxon>
    </lineage>
</organism>
<dbReference type="InterPro" id="IPR029063">
    <property type="entry name" value="SAM-dependent_MTases_sf"/>
</dbReference>
<dbReference type="PANTHER" id="PTHR45036">
    <property type="entry name" value="METHYLTRANSFERASE LIKE 7B"/>
    <property type="match status" value="1"/>
</dbReference>
<dbReference type="PANTHER" id="PTHR45036:SF1">
    <property type="entry name" value="METHYLTRANSFERASE LIKE 7A"/>
    <property type="match status" value="1"/>
</dbReference>
<gene>
    <name evidence="2" type="ORF">G3570_02580</name>
</gene>
<protein>
    <submittedName>
        <fullName evidence="2">Class I SAM-dependent methyltransferase</fullName>
    </submittedName>
</protein>
<evidence type="ECO:0000313" key="3">
    <source>
        <dbReference type="Proteomes" id="UP000473278"/>
    </source>
</evidence>
<reference evidence="2 3" key="1">
    <citation type="submission" date="2020-02" db="EMBL/GenBank/DDBJ databases">
        <title>Balneolaceae bacterium YR4-1, complete genome.</title>
        <authorList>
            <person name="Li Y."/>
            <person name="Wu S."/>
        </authorList>
    </citation>
    <scope>NUCLEOTIDE SEQUENCE [LARGE SCALE GENOMIC DNA]</scope>
    <source>
        <strain evidence="2 3">YR4-1</strain>
    </source>
</reference>
<keyword evidence="2" id="KW-0489">Methyltransferase</keyword>
<evidence type="ECO:0000259" key="1">
    <source>
        <dbReference type="Pfam" id="PF08241"/>
    </source>
</evidence>
<dbReference type="InterPro" id="IPR052356">
    <property type="entry name" value="Thiol_S-MT"/>
</dbReference>
<name>A0A6M1SRX1_9BACT</name>
<feature type="domain" description="Methyltransferase type 11" evidence="1">
    <location>
        <begin position="47"/>
        <end position="140"/>
    </location>
</feature>
<dbReference type="CDD" id="cd02440">
    <property type="entry name" value="AdoMet_MTases"/>
    <property type="match status" value="1"/>
</dbReference>